<sequence>MKNSLITLWDAGGKPSECPGITYTWEGYSEENGARSLYRYVDTHA</sequence>
<gene>
    <name evidence="1" type="ORF">METZ01_LOCUS498227</name>
</gene>
<name>A0A383DM65_9ZZZZ</name>
<reference evidence="1" key="1">
    <citation type="submission" date="2018-05" db="EMBL/GenBank/DDBJ databases">
        <authorList>
            <person name="Lanie J.A."/>
            <person name="Ng W.-L."/>
            <person name="Kazmierczak K.M."/>
            <person name="Andrzejewski T.M."/>
            <person name="Davidsen T.M."/>
            <person name="Wayne K.J."/>
            <person name="Tettelin H."/>
            <person name="Glass J.I."/>
            <person name="Rusch D."/>
            <person name="Podicherti R."/>
            <person name="Tsui H.-C.T."/>
            <person name="Winkler M.E."/>
        </authorList>
    </citation>
    <scope>NUCLEOTIDE SEQUENCE</scope>
</reference>
<proteinExistence type="predicted"/>
<dbReference type="EMBL" id="UINC01218380">
    <property type="protein sequence ID" value="SVE45373.1"/>
    <property type="molecule type" value="Genomic_DNA"/>
</dbReference>
<accession>A0A383DM65</accession>
<feature type="non-terminal residue" evidence="1">
    <location>
        <position position="45"/>
    </location>
</feature>
<dbReference type="AlphaFoldDB" id="A0A383DM65"/>
<protein>
    <submittedName>
        <fullName evidence="1">Uncharacterized protein</fullName>
    </submittedName>
</protein>
<evidence type="ECO:0000313" key="1">
    <source>
        <dbReference type="EMBL" id="SVE45373.1"/>
    </source>
</evidence>
<organism evidence="1">
    <name type="scientific">marine metagenome</name>
    <dbReference type="NCBI Taxonomy" id="408172"/>
    <lineage>
        <taxon>unclassified sequences</taxon>
        <taxon>metagenomes</taxon>
        <taxon>ecological metagenomes</taxon>
    </lineage>
</organism>